<dbReference type="PANTHER" id="PTHR32019">
    <property type="entry name" value="R3H DOMAIN-CONTAINING PROTEIN 4"/>
    <property type="match status" value="1"/>
</dbReference>
<dbReference type="InParanoid" id="A0A0L0HTT6"/>
<dbReference type="OrthoDB" id="10256743at2759"/>
<dbReference type="RefSeq" id="XP_016612795.1">
    <property type="nucleotide sequence ID" value="XM_016748786.1"/>
</dbReference>
<dbReference type="EMBL" id="KQ257450">
    <property type="protein sequence ID" value="KND04756.1"/>
    <property type="molecule type" value="Genomic_DNA"/>
</dbReference>
<accession>A0A0L0HTT6</accession>
<keyword evidence="3" id="KW-1185">Reference proteome</keyword>
<dbReference type="CDD" id="cd02325">
    <property type="entry name" value="R3H"/>
    <property type="match status" value="1"/>
</dbReference>
<dbReference type="Proteomes" id="UP000053201">
    <property type="component" value="Unassembled WGS sequence"/>
</dbReference>
<dbReference type="OMA" id="WIVHAIC"/>
<dbReference type="InterPro" id="IPR039629">
    <property type="entry name" value="R3HDM4"/>
</dbReference>
<evidence type="ECO:0000313" key="3">
    <source>
        <dbReference type="Proteomes" id="UP000053201"/>
    </source>
</evidence>
<dbReference type="VEuPathDB" id="FungiDB:SPPG_00461"/>
<sequence length="306" mass="34491">MGRLCRRSTVGGTTLGAPAVSTLTGVVVETPPRLPVVHLEAAAPCNDSLPVALHTPSPKKKRWVACRDSLAKRLRIGKVGSRRRRRHDNNHFTDHPIVATSKHDPDFHSPQDMNPGYHIPRPPCAFSEISKNELYHAMINASTDQPHRIHIIHYASTRGNRMAPRKIVAGESNLTKNDRRLRQHIRRTGCAQESIKKFEQVVLKHAFVAEKDDQDEDGWVRLDAAEVVETEFAVKNASSPDPGPICLEIRDSFLRLLVHAMCRYYLLPSHSEDTVDGKRFTYIHPPGSSAFDKLRPCKSFFDYLFA</sequence>
<dbReference type="AlphaFoldDB" id="A0A0L0HTT6"/>
<dbReference type="GeneID" id="27684184"/>
<evidence type="ECO:0000256" key="1">
    <source>
        <dbReference type="SAM" id="MobiDB-lite"/>
    </source>
</evidence>
<evidence type="ECO:0000313" key="2">
    <source>
        <dbReference type="EMBL" id="KND04756.1"/>
    </source>
</evidence>
<reference evidence="2 3" key="1">
    <citation type="submission" date="2009-08" db="EMBL/GenBank/DDBJ databases">
        <title>The Genome Sequence of Spizellomyces punctatus strain DAOM BR117.</title>
        <authorList>
            <consortium name="The Broad Institute Genome Sequencing Platform"/>
            <person name="Russ C."/>
            <person name="Cuomo C."/>
            <person name="Shea T."/>
            <person name="Young S.K."/>
            <person name="Zeng Q."/>
            <person name="Koehrsen M."/>
            <person name="Haas B."/>
            <person name="Borodovsky M."/>
            <person name="Guigo R."/>
            <person name="Alvarado L."/>
            <person name="Berlin A."/>
            <person name="Bochicchio J."/>
            <person name="Borenstein D."/>
            <person name="Chapman S."/>
            <person name="Chen Z."/>
            <person name="Engels R."/>
            <person name="Freedman E."/>
            <person name="Gellesch M."/>
            <person name="Goldberg J."/>
            <person name="Griggs A."/>
            <person name="Gujja S."/>
            <person name="Heiman D."/>
            <person name="Hepburn T."/>
            <person name="Howarth C."/>
            <person name="Jen D."/>
            <person name="Larson L."/>
            <person name="Lewis B."/>
            <person name="Mehta T."/>
            <person name="Park D."/>
            <person name="Pearson M."/>
            <person name="Roberts A."/>
            <person name="Saif S."/>
            <person name="Shenoy N."/>
            <person name="Sisk P."/>
            <person name="Stolte C."/>
            <person name="Sykes S."/>
            <person name="Thomson T."/>
            <person name="Walk T."/>
            <person name="White J."/>
            <person name="Yandava C."/>
            <person name="Burger G."/>
            <person name="Gray M.W."/>
            <person name="Holland P.W.H."/>
            <person name="King N."/>
            <person name="Lang F.B.F."/>
            <person name="Roger A.J."/>
            <person name="Ruiz-Trillo I."/>
            <person name="Lander E."/>
            <person name="Nusbaum C."/>
        </authorList>
    </citation>
    <scope>NUCLEOTIDE SEQUENCE [LARGE SCALE GENOMIC DNA]</scope>
    <source>
        <strain evidence="2 3">DAOM BR117</strain>
    </source>
</reference>
<organism evidence="2 3">
    <name type="scientific">Spizellomyces punctatus (strain DAOM BR117)</name>
    <dbReference type="NCBI Taxonomy" id="645134"/>
    <lineage>
        <taxon>Eukaryota</taxon>
        <taxon>Fungi</taxon>
        <taxon>Fungi incertae sedis</taxon>
        <taxon>Chytridiomycota</taxon>
        <taxon>Chytridiomycota incertae sedis</taxon>
        <taxon>Chytridiomycetes</taxon>
        <taxon>Spizellomycetales</taxon>
        <taxon>Spizellomycetaceae</taxon>
        <taxon>Spizellomyces</taxon>
    </lineage>
</organism>
<gene>
    <name evidence="2" type="ORF">SPPG_00461</name>
</gene>
<evidence type="ECO:0008006" key="4">
    <source>
        <dbReference type="Google" id="ProtNLM"/>
    </source>
</evidence>
<protein>
    <recommendedName>
        <fullName evidence="4">R3H domain-containing protein</fullName>
    </recommendedName>
</protein>
<feature type="region of interest" description="Disordered" evidence="1">
    <location>
        <begin position="80"/>
        <end position="105"/>
    </location>
</feature>
<dbReference type="PANTHER" id="PTHR32019:SF2">
    <property type="entry name" value="R3H DOMAIN-CONTAINING PROTEIN 4"/>
    <property type="match status" value="1"/>
</dbReference>
<proteinExistence type="predicted"/>
<name>A0A0L0HTT6_SPIPD</name>